<dbReference type="PANTHER" id="PTHR43537:SF49">
    <property type="entry name" value="TRANSCRIPTIONAL REGULATORY PROTEIN"/>
    <property type="match status" value="1"/>
</dbReference>
<protein>
    <submittedName>
        <fullName evidence="5">GntR family transcriptional regulator</fullName>
    </submittedName>
</protein>
<dbReference type="PANTHER" id="PTHR43537">
    <property type="entry name" value="TRANSCRIPTIONAL REGULATOR, GNTR FAMILY"/>
    <property type="match status" value="1"/>
</dbReference>
<keyword evidence="1" id="KW-0805">Transcription regulation</keyword>
<keyword evidence="3" id="KW-0804">Transcription</keyword>
<evidence type="ECO:0000313" key="5">
    <source>
        <dbReference type="EMBL" id="GIT97024.1"/>
    </source>
</evidence>
<evidence type="ECO:0000256" key="2">
    <source>
        <dbReference type="ARBA" id="ARBA00023125"/>
    </source>
</evidence>
<feature type="domain" description="HTH gntR-type" evidence="4">
    <location>
        <begin position="8"/>
        <end position="75"/>
    </location>
</feature>
<dbReference type="SUPFAM" id="SSF48008">
    <property type="entry name" value="GntR ligand-binding domain-like"/>
    <property type="match status" value="1"/>
</dbReference>
<dbReference type="SMART" id="SM00345">
    <property type="entry name" value="HTH_GNTR"/>
    <property type="match status" value="1"/>
</dbReference>
<keyword evidence="6" id="KW-1185">Reference proteome</keyword>
<evidence type="ECO:0000313" key="6">
    <source>
        <dbReference type="Proteomes" id="UP000786693"/>
    </source>
</evidence>
<keyword evidence="2" id="KW-0238">DNA-binding</keyword>
<evidence type="ECO:0000256" key="1">
    <source>
        <dbReference type="ARBA" id="ARBA00023015"/>
    </source>
</evidence>
<dbReference type="PROSITE" id="PS50949">
    <property type="entry name" value="HTH_GNTR"/>
    <property type="match status" value="1"/>
</dbReference>
<dbReference type="EMBL" id="BPFH01000010">
    <property type="protein sequence ID" value="GIT97024.1"/>
    <property type="molecule type" value="Genomic_DNA"/>
</dbReference>
<proteinExistence type="predicted"/>
<dbReference type="Proteomes" id="UP000786693">
    <property type="component" value="Unassembled WGS sequence"/>
</dbReference>
<accession>A0ABQ4NRI0</accession>
<name>A0ABQ4NRI0_9RHOB</name>
<dbReference type="Pfam" id="PF07729">
    <property type="entry name" value="FCD"/>
    <property type="match status" value="1"/>
</dbReference>
<comment type="caution">
    <text evidence="5">The sequence shown here is derived from an EMBL/GenBank/DDBJ whole genome shotgun (WGS) entry which is preliminary data.</text>
</comment>
<dbReference type="InterPro" id="IPR000524">
    <property type="entry name" value="Tscrpt_reg_HTH_GntR"/>
</dbReference>
<sequence length="202" mass="22900">MHSMGVLSTKSEQIADVLAEEIIRGEFAPGARLGQDHIAERFQSSHVPVREALQRLVQMELATSEPRRGVRVFSLSASDLDDIQQMRLALEPLALRQATAQLDAEDLSKIEAARTACDVAEDPIVWERANRRFHLAILSPCARPLLLRRIEPLQRLSAHRFHSRWRKGWVKTSDRDHGAIVEAMRARDADKACHVLARHLNR</sequence>
<gene>
    <name evidence="5" type="ORF">JANAI62_36470</name>
</gene>
<evidence type="ECO:0000256" key="3">
    <source>
        <dbReference type="ARBA" id="ARBA00023163"/>
    </source>
</evidence>
<dbReference type="Gene3D" id="1.10.10.10">
    <property type="entry name" value="Winged helix-like DNA-binding domain superfamily/Winged helix DNA-binding domain"/>
    <property type="match status" value="1"/>
</dbReference>
<dbReference type="SUPFAM" id="SSF46785">
    <property type="entry name" value="Winged helix' DNA-binding domain"/>
    <property type="match status" value="1"/>
</dbReference>
<dbReference type="InterPro" id="IPR011711">
    <property type="entry name" value="GntR_C"/>
</dbReference>
<dbReference type="InterPro" id="IPR036390">
    <property type="entry name" value="WH_DNA-bd_sf"/>
</dbReference>
<dbReference type="SMART" id="SM00895">
    <property type="entry name" value="FCD"/>
    <property type="match status" value="1"/>
</dbReference>
<evidence type="ECO:0000259" key="4">
    <source>
        <dbReference type="PROSITE" id="PS50949"/>
    </source>
</evidence>
<dbReference type="Gene3D" id="1.20.120.530">
    <property type="entry name" value="GntR ligand-binding domain-like"/>
    <property type="match status" value="1"/>
</dbReference>
<organism evidence="5 6">
    <name type="scientific">Jannaschia pagri</name>
    <dbReference type="NCBI Taxonomy" id="2829797"/>
    <lineage>
        <taxon>Bacteria</taxon>
        <taxon>Pseudomonadati</taxon>
        <taxon>Pseudomonadota</taxon>
        <taxon>Alphaproteobacteria</taxon>
        <taxon>Rhodobacterales</taxon>
        <taxon>Roseobacteraceae</taxon>
        <taxon>Jannaschia</taxon>
    </lineage>
</organism>
<dbReference type="CDD" id="cd07377">
    <property type="entry name" value="WHTH_GntR"/>
    <property type="match status" value="1"/>
</dbReference>
<reference evidence="5 6" key="1">
    <citation type="submission" date="2021-05" db="EMBL/GenBank/DDBJ databases">
        <title>Bacteria Genome sequencing.</title>
        <authorList>
            <person name="Takabe Y."/>
            <person name="Nakajima Y."/>
            <person name="Suzuki S."/>
            <person name="Shiozaki T."/>
        </authorList>
    </citation>
    <scope>NUCLEOTIDE SEQUENCE [LARGE SCALE GENOMIC DNA]</scope>
    <source>
        <strain evidence="5 6">AI_62</strain>
    </source>
</reference>
<dbReference type="InterPro" id="IPR008920">
    <property type="entry name" value="TF_FadR/GntR_C"/>
</dbReference>
<dbReference type="InterPro" id="IPR036388">
    <property type="entry name" value="WH-like_DNA-bd_sf"/>
</dbReference>
<dbReference type="Pfam" id="PF00392">
    <property type="entry name" value="GntR"/>
    <property type="match status" value="1"/>
</dbReference>